<keyword evidence="3" id="KW-0378">Hydrolase</keyword>
<accession>A0A5D3CGP9</accession>
<dbReference type="GO" id="GO:0006508">
    <property type="term" value="P:proteolysis"/>
    <property type="evidence" value="ECO:0007669"/>
    <property type="project" value="UniProtKB-KW"/>
</dbReference>
<evidence type="ECO:0000313" key="3">
    <source>
        <dbReference type="EMBL" id="TYK10981.1"/>
    </source>
</evidence>
<comment type="caution">
    <text evidence="3">The sequence shown here is derived from an EMBL/GenBank/DDBJ whole genome shotgun (WGS) entry which is preliminary data.</text>
</comment>
<dbReference type="AlphaFoldDB" id="A0A5D3CGP9"/>
<organism evidence="3 5">
    <name type="scientific">Cucumis melo var. makuwa</name>
    <name type="common">Oriental melon</name>
    <dbReference type="NCBI Taxonomy" id="1194695"/>
    <lineage>
        <taxon>Eukaryota</taxon>
        <taxon>Viridiplantae</taxon>
        <taxon>Streptophyta</taxon>
        <taxon>Embryophyta</taxon>
        <taxon>Tracheophyta</taxon>
        <taxon>Spermatophyta</taxon>
        <taxon>Magnoliopsida</taxon>
        <taxon>eudicotyledons</taxon>
        <taxon>Gunneridae</taxon>
        <taxon>Pentapetalae</taxon>
        <taxon>rosids</taxon>
        <taxon>fabids</taxon>
        <taxon>Cucurbitales</taxon>
        <taxon>Cucurbitaceae</taxon>
        <taxon>Benincaseae</taxon>
        <taxon>Cucumis</taxon>
    </lineage>
</organism>
<dbReference type="Proteomes" id="UP000321393">
    <property type="component" value="Unassembled WGS sequence"/>
</dbReference>
<dbReference type="EMBL" id="SSTD01010954">
    <property type="protein sequence ID" value="TYK10981.1"/>
    <property type="molecule type" value="Genomic_DNA"/>
</dbReference>
<evidence type="ECO:0000313" key="2">
    <source>
        <dbReference type="EMBL" id="KAA0058945.1"/>
    </source>
</evidence>
<name>A0A5D3CGP9_CUCMM</name>
<evidence type="ECO:0000313" key="5">
    <source>
        <dbReference type="Proteomes" id="UP000321947"/>
    </source>
</evidence>
<dbReference type="EMBL" id="SSTE01006658">
    <property type="protein sequence ID" value="KAA0058945.1"/>
    <property type="molecule type" value="Genomic_DNA"/>
</dbReference>
<feature type="region of interest" description="Disordered" evidence="1">
    <location>
        <begin position="141"/>
        <end position="160"/>
    </location>
</feature>
<dbReference type="GO" id="GO:0008233">
    <property type="term" value="F:peptidase activity"/>
    <property type="evidence" value="ECO:0007669"/>
    <property type="project" value="UniProtKB-KW"/>
</dbReference>
<dbReference type="OrthoDB" id="2272416at2759"/>
<gene>
    <name evidence="3" type="ORF">E5676_scaffold874G00120</name>
    <name evidence="2" type="ORF">E6C27_scaffold98G001260</name>
</gene>
<keyword evidence="3" id="KW-0645">Protease</keyword>
<evidence type="ECO:0000256" key="1">
    <source>
        <dbReference type="SAM" id="MobiDB-lite"/>
    </source>
</evidence>
<proteinExistence type="predicted"/>
<dbReference type="Proteomes" id="UP000321947">
    <property type="component" value="Unassembled WGS sequence"/>
</dbReference>
<sequence>MDNPTKAQMWFTSIVKIFKYMKCPNKQKVQCTVFYLKDRGTTWWKTVERMLGGNQGDMTVEKYDAEFDMLSRFSPDVVKDEDVRTEKFIRGLKLDLQGIVRALRPTTYADALRLALDLNLHESVNSSKAVGRVSSLGQKKKAEPQIALAPQRNLSSGGVL</sequence>
<evidence type="ECO:0000313" key="4">
    <source>
        <dbReference type="Proteomes" id="UP000321393"/>
    </source>
</evidence>
<protein>
    <submittedName>
        <fullName evidence="3">Gag-protease polyprotein</fullName>
    </submittedName>
</protein>
<reference evidence="4 5" key="1">
    <citation type="submission" date="2019-08" db="EMBL/GenBank/DDBJ databases">
        <title>Draft genome sequences of two oriental melons (Cucumis melo L. var makuwa).</title>
        <authorList>
            <person name="Kwon S.-Y."/>
        </authorList>
    </citation>
    <scope>NUCLEOTIDE SEQUENCE [LARGE SCALE GENOMIC DNA]</scope>
    <source>
        <strain evidence="5">cv. Chang Bougi</strain>
        <strain evidence="4">cv. SW 3</strain>
        <tissue evidence="3">Leaf</tissue>
    </source>
</reference>